<dbReference type="EMBL" id="CP068393">
    <property type="protein sequence ID" value="QUC67116.1"/>
    <property type="molecule type" value="Genomic_DNA"/>
</dbReference>
<proteinExistence type="predicted"/>
<keyword evidence="2" id="KW-1185">Reference proteome</keyword>
<evidence type="ECO:0000313" key="2">
    <source>
        <dbReference type="Proteomes" id="UP000682782"/>
    </source>
</evidence>
<gene>
    <name evidence="1" type="ORF">JYE49_14990</name>
</gene>
<dbReference type="Proteomes" id="UP000682782">
    <property type="component" value="Chromosome"/>
</dbReference>
<name>A0AC61MWT1_9FIRM</name>
<sequence length="170" mass="19374">MGIRTIIVLPYDAQWKQDFTAIKAELQEALDGLALRIEHVGSTSVPGLSAKPIIDIDVVIRDESMLEAVIAALGRIGYRHEGNYGIAGREAFGYEGKEHLRDHHLYVCPLDSPELKRHIAFRDYLRSHPEAVHEYSRVKEEGAELYPHDIDRYIEHKSPFIEGIYRKIGI</sequence>
<accession>A0AC61MWT1</accession>
<protein>
    <submittedName>
        <fullName evidence="1">GrpB family protein</fullName>
    </submittedName>
</protein>
<organism evidence="1 2">
    <name type="scientific">Aristaeella hokkaidonensis</name>
    <dbReference type="NCBI Taxonomy" id="3046382"/>
    <lineage>
        <taxon>Bacteria</taxon>
        <taxon>Bacillati</taxon>
        <taxon>Bacillota</taxon>
        <taxon>Clostridia</taxon>
        <taxon>Eubacteriales</taxon>
        <taxon>Aristaeellaceae</taxon>
        <taxon>Aristaeella</taxon>
    </lineage>
</organism>
<reference evidence="1" key="1">
    <citation type="submission" date="2021-01" db="EMBL/GenBank/DDBJ databases">
        <title>Complete genome sequence of Clostridiales bacterium R-7.</title>
        <authorList>
            <person name="Mahoney-Kurpe S.C."/>
            <person name="Palevich N."/>
            <person name="Koike S."/>
            <person name="Moon C.D."/>
            <person name="Attwood G.T."/>
        </authorList>
    </citation>
    <scope>NUCLEOTIDE SEQUENCE</scope>
    <source>
        <strain evidence="1">R-7</strain>
    </source>
</reference>
<evidence type="ECO:0000313" key="1">
    <source>
        <dbReference type="EMBL" id="QUC67116.1"/>
    </source>
</evidence>